<keyword evidence="4" id="KW-1185">Reference proteome</keyword>
<feature type="compositionally biased region" description="Pro residues" evidence="1">
    <location>
        <begin position="238"/>
        <end position="259"/>
    </location>
</feature>
<evidence type="ECO:0000256" key="1">
    <source>
        <dbReference type="SAM" id="MobiDB-lite"/>
    </source>
</evidence>
<dbReference type="Proteomes" id="UP000193067">
    <property type="component" value="Unassembled WGS sequence"/>
</dbReference>
<dbReference type="STRING" id="1353009.A0A1Y2ILI9"/>
<feature type="signal peptide" evidence="2">
    <location>
        <begin position="1"/>
        <end position="24"/>
    </location>
</feature>
<protein>
    <recommendedName>
        <fullName evidence="5">Cell wall protein</fullName>
    </recommendedName>
</protein>
<feature type="region of interest" description="Disordered" evidence="1">
    <location>
        <begin position="168"/>
        <end position="259"/>
    </location>
</feature>
<gene>
    <name evidence="3" type="ORF">PYCCODRAFT_635231</name>
</gene>
<sequence length="335" mass="32728">MRITPSSSFFLATLAISSSSSALAAPTEQQAVERSGFPSSSSIRSAFMATRGDAFDMEVGGSNYGSSGPSLHMSTHQTRGVVQTLEGLLPAPVGDVVTGLLNTVCGMLGLQVVQAVGAESLPGPLSDTELQTLLQLVQQTAQKMTSAVSGTVGAVKSARRVVEMDSAGNASSMSSFPPASSGASFNASSTVASSSGTQPTGSLEAMAVPTPPVGLPNLPVSPPVSLPVGGKNNSSGPSTPPLPVNPPNTPVPVGAPKPPVPAGVAPPSLPLAKNAPPMFPGFKAADASMMSSSPASASSSSCASGSASMAAGSGSCTAAITATGSQAASATPSSS</sequence>
<keyword evidence="2" id="KW-0732">Signal</keyword>
<name>A0A1Y2ILI9_TRAC3</name>
<reference evidence="3 4" key="1">
    <citation type="journal article" date="2015" name="Biotechnol. Biofuels">
        <title>Enhanced degradation of softwood versus hardwood by the white-rot fungus Pycnoporus coccineus.</title>
        <authorList>
            <person name="Couturier M."/>
            <person name="Navarro D."/>
            <person name="Chevret D."/>
            <person name="Henrissat B."/>
            <person name="Piumi F."/>
            <person name="Ruiz-Duenas F.J."/>
            <person name="Martinez A.T."/>
            <person name="Grigoriev I.V."/>
            <person name="Riley R."/>
            <person name="Lipzen A."/>
            <person name="Berrin J.G."/>
            <person name="Master E.R."/>
            <person name="Rosso M.N."/>
        </authorList>
    </citation>
    <scope>NUCLEOTIDE SEQUENCE [LARGE SCALE GENOMIC DNA]</scope>
    <source>
        <strain evidence="3 4">BRFM310</strain>
    </source>
</reference>
<dbReference type="OrthoDB" id="10610687at2759"/>
<evidence type="ECO:0000313" key="4">
    <source>
        <dbReference type="Proteomes" id="UP000193067"/>
    </source>
</evidence>
<feature type="region of interest" description="Disordered" evidence="1">
    <location>
        <begin position="284"/>
        <end position="314"/>
    </location>
</feature>
<proteinExistence type="predicted"/>
<accession>A0A1Y2ILI9</accession>
<evidence type="ECO:0008006" key="5">
    <source>
        <dbReference type="Google" id="ProtNLM"/>
    </source>
</evidence>
<feature type="compositionally biased region" description="Low complexity" evidence="1">
    <location>
        <begin position="169"/>
        <end position="195"/>
    </location>
</feature>
<evidence type="ECO:0000313" key="3">
    <source>
        <dbReference type="EMBL" id="OSD00822.1"/>
    </source>
</evidence>
<feature type="compositionally biased region" description="Pro residues" evidence="1">
    <location>
        <begin position="209"/>
        <end position="225"/>
    </location>
</feature>
<dbReference type="EMBL" id="KZ084115">
    <property type="protein sequence ID" value="OSD00822.1"/>
    <property type="molecule type" value="Genomic_DNA"/>
</dbReference>
<organism evidence="3 4">
    <name type="scientific">Trametes coccinea (strain BRFM310)</name>
    <name type="common">Pycnoporus coccineus</name>
    <dbReference type="NCBI Taxonomy" id="1353009"/>
    <lineage>
        <taxon>Eukaryota</taxon>
        <taxon>Fungi</taxon>
        <taxon>Dikarya</taxon>
        <taxon>Basidiomycota</taxon>
        <taxon>Agaricomycotina</taxon>
        <taxon>Agaricomycetes</taxon>
        <taxon>Polyporales</taxon>
        <taxon>Polyporaceae</taxon>
        <taxon>Trametes</taxon>
    </lineage>
</organism>
<evidence type="ECO:0000256" key="2">
    <source>
        <dbReference type="SAM" id="SignalP"/>
    </source>
</evidence>
<feature type="chain" id="PRO_5012486015" description="Cell wall protein" evidence="2">
    <location>
        <begin position="25"/>
        <end position="335"/>
    </location>
</feature>
<dbReference type="AlphaFoldDB" id="A0A1Y2ILI9"/>